<dbReference type="Proteomes" id="UP000041254">
    <property type="component" value="Unassembled WGS sequence"/>
</dbReference>
<evidence type="ECO:0000313" key="2">
    <source>
        <dbReference type="EMBL" id="CEL99894.1"/>
    </source>
</evidence>
<name>A0A0G4EQY3_VITBC</name>
<dbReference type="InParanoid" id="A0A0G4EQY3"/>
<accession>A0A0G4EQY3</accession>
<dbReference type="EMBL" id="CDMY01000291">
    <property type="protein sequence ID" value="CEL99894.1"/>
    <property type="molecule type" value="Genomic_DNA"/>
</dbReference>
<feature type="region of interest" description="Disordered" evidence="1">
    <location>
        <begin position="1"/>
        <end position="31"/>
    </location>
</feature>
<dbReference type="AlphaFoldDB" id="A0A0G4EQY3"/>
<evidence type="ECO:0000313" key="3">
    <source>
        <dbReference type="Proteomes" id="UP000041254"/>
    </source>
</evidence>
<gene>
    <name evidence="2" type="ORF">Vbra_4055</name>
</gene>
<keyword evidence="3" id="KW-1185">Reference proteome</keyword>
<sequence>MKKRGASRSLTQDGEGVTVTEQLDQADRSEAAVDHTLEAAEDTGDESFGGALEALDITGNLLKAMMECFEEEEAKVRQLIESRRTITISQTDEEKRQLRVIDRHFRVLSGMMLLHTTKPIETAAEHMGEVDKKVVMIQQHINRLKHHDKDQEGGRALLLGLPDGALGRISSWLTTVNNVRLLRVSHDIHSKAVTEGVFRRFAVEDDEACSYKRADEARRRAWRLRPLVVADGENFSGHTWSLKTLCTAVQKAYVQMCRLNPVIFPLLEASKETLTHMTLTLKFQSYSSAYDEPALKDGQFPILTHLDVGSYSSGWIELMAERQWRFPAITNLQVGADTWGHGILDRSDRAAFLKLLTEASELKRLDIPFYENNTTPAPWIAPRLLGQTSTAWTDLIAALGKCSRLTHITGLTVRINELPRLMQLKDAVNHHWAKPENKYVYKKLGFIVKGMSRPTEQEPRTASEDDLDHMQRDPAAMARGLAQRVEGDEAAMGDNDNETVAQRELGPSASPLFSWQGPPFGGRREPGSRFDYRTLNTRYSYTGNPSTGELMFERWRGGRGFNINSRRLSDKVASSRTVEVGGDDNMDADMGQRDGEKQDGGDPRAVDAPSSPAAGGSPCGGAPGQAAKKGPEDGHASGGMSVCGGEKANPANPMDGAETSGDEGGAEAPFDLNSQEDSDPMGEGQGNTPQWVEYFVRPGFRRYYYNVQTGQKQSERPAGLCPFHRAVPDVFDDVEDDHYDRHGFCSIRPDYAQDWAYPWAIREFSKWAAQVKCELEWRPFEGQLIIDCSSDAANARTAPDGLYGDIATQLAARAERVTLKLGGTPLHESWGDKLVFNNAKTLEFHPKEGANTLEVEQSIPEWLTGRGGEKGVPFPAVTRLDADIRSFSLTECSKLSSLMRGLTTLKEVRFPNRLPSFAVGCELLFCISVELEMVWFDFPFHNHDPPAPGGCPPCIEVVHSCRLRSKADVQQLTQLVLLKRPASVDLTINVPWTEFESRDDKGRSAEARSWFKPLDAYYTARDNSGVRCYFGYVEIVVSFQLSTA</sequence>
<organism evidence="2 3">
    <name type="scientific">Vitrella brassicaformis (strain CCMP3155)</name>
    <dbReference type="NCBI Taxonomy" id="1169540"/>
    <lineage>
        <taxon>Eukaryota</taxon>
        <taxon>Sar</taxon>
        <taxon>Alveolata</taxon>
        <taxon>Colpodellida</taxon>
        <taxon>Vitrellaceae</taxon>
        <taxon>Vitrella</taxon>
    </lineage>
</organism>
<proteinExistence type="predicted"/>
<reference evidence="2 3" key="1">
    <citation type="submission" date="2014-11" db="EMBL/GenBank/DDBJ databases">
        <authorList>
            <person name="Zhu J."/>
            <person name="Qi W."/>
            <person name="Song R."/>
        </authorList>
    </citation>
    <scope>NUCLEOTIDE SEQUENCE [LARGE SCALE GENOMIC DNA]</scope>
</reference>
<feature type="region of interest" description="Disordered" evidence="1">
    <location>
        <begin position="507"/>
        <end position="529"/>
    </location>
</feature>
<dbReference type="VEuPathDB" id="CryptoDB:Vbra_4055"/>
<feature type="region of interest" description="Disordered" evidence="1">
    <location>
        <begin position="569"/>
        <end position="689"/>
    </location>
</feature>
<evidence type="ECO:0008006" key="4">
    <source>
        <dbReference type="Google" id="ProtNLM"/>
    </source>
</evidence>
<feature type="compositionally biased region" description="Basic and acidic residues" evidence="1">
    <location>
        <begin position="590"/>
        <end position="605"/>
    </location>
</feature>
<protein>
    <recommendedName>
        <fullName evidence="4">WW domain-containing protein</fullName>
    </recommendedName>
</protein>
<evidence type="ECO:0000256" key="1">
    <source>
        <dbReference type="SAM" id="MobiDB-lite"/>
    </source>
</evidence>